<dbReference type="OMA" id="FKLDGLW"/>
<feature type="compositionally biased region" description="Basic residues" evidence="6">
    <location>
        <begin position="7"/>
        <end position="40"/>
    </location>
</feature>
<evidence type="ECO:0000256" key="6">
    <source>
        <dbReference type="SAM" id="MobiDB-lite"/>
    </source>
</evidence>
<feature type="region of interest" description="Disordered" evidence="6">
    <location>
        <begin position="487"/>
        <end position="633"/>
    </location>
</feature>
<proteinExistence type="predicted"/>
<protein>
    <recommendedName>
        <fullName evidence="7">CP-type G domain-containing protein</fullName>
    </recommendedName>
</protein>
<sequence>MGGIGAKRSKKSKSKRQTLKQKYKVLRKVKEHHRKKRRADKKLGIKPKEPKDPGIPNAWPFKEELIAQLKAQKERAVAKEQMLREQRKAQRQQQAAMEQDGDGQQLEALQRQAAKRGREYEKEAAKAPAPGTPAFVDYSRRAFYKEFVKVVEASDVLIEVLDARDPLGCRCLDVERFVRKLDPSKKIVLLLNKIDLVPREVVEQWIKYFREELPSVAFKCSTQKQAANLGRRQLAAPVDAAVRGSECLGADALLQLLKNYARSADIKRAITVGVVGLPNVGKSSVINSLKRTRVAQVGGNTPGVTKAVQEVHLDKQVTLLDSPGVVFAHAGAQGTAVAALRNAVKAEQLEDPTLPVEEIVRRCPAKQLMTVYKVAAYEGADQFLQLVAQARGKLKKGGAVDVAAAARIVLQDWNDGRIPYFTVPPQRDSEVAGSARVVAAWGSEFDVDQSAALAGLRGMEEGGGGGGAFFQTDTLGTACIDLEGLKLAEEEEGGSGSEDDDDDDDEEEEEDGAEGMSGSDGEEEARGPPGGEAMDEAEAAPSAKRQRGAASAAQNVQLFAEAGQFNPHAARAERRQRKKGKLMRQAGGEDGGGGGAAADEEYDFEADWQAEAGGGRSNPFAQLGSGSEGEGDE</sequence>
<dbReference type="InterPro" id="IPR006073">
    <property type="entry name" value="GTP-bd"/>
</dbReference>
<dbReference type="Pfam" id="PF08701">
    <property type="entry name" value="GN3L_Grn1"/>
    <property type="match status" value="1"/>
</dbReference>
<dbReference type="EMBL" id="GL433855">
    <property type="protein sequence ID" value="EFN52617.1"/>
    <property type="molecule type" value="Genomic_DNA"/>
</dbReference>
<dbReference type="STRING" id="554065.E1ZNJ6"/>
<dbReference type="InterPro" id="IPR030378">
    <property type="entry name" value="G_CP_dom"/>
</dbReference>
<dbReference type="SUPFAM" id="SSF52540">
    <property type="entry name" value="P-loop containing nucleoside triphosphate hydrolases"/>
    <property type="match status" value="1"/>
</dbReference>
<keyword evidence="2" id="KW-0547">Nucleotide-binding</keyword>
<dbReference type="AlphaFoldDB" id="E1ZNJ6"/>
<evidence type="ECO:0000259" key="7">
    <source>
        <dbReference type="PROSITE" id="PS51721"/>
    </source>
</evidence>
<dbReference type="GO" id="GO:0005525">
    <property type="term" value="F:GTP binding"/>
    <property type="evidence" value="ECO:0007669"/>
    <property type="project" value="UniProtKB-KW"/>
</dbReference>
<evidence type="ECO:0000313" key="8">
    <source>
        <dbReference type="EMBL" id="EFN52617.1"/>
    </source>
</evidence>
<dbReference type="InterPro" id="IPR023179">
    <property type="entry name" value="GTP-bd_ortho_bundle_sf"/>
</dbReference>
<dbReference type="GO" id="GO:0050793">
    <property type="term" value="P:regulation of developmental process"/>
    <property type="evidence" value="ECO:0007669"/>
    <property type="project" value="UniProtKB-ARBA"/>
</dbReference>
<dbReference type="FunFam" id="1.10.1580.10:FF:000002">
    <property type="entry name" value="Guanine nucleotide-binding protein-like 3 (nucleolar)-like"/>
    <property type="match status" value="1"/>
</dbReference>
<dbReference type="PROSITE" id="PS51721">
    <property type="entry name" value="G_CP"/>
    <property type="match status" value="1"/>
</dbReference>
<keyword evidence="4" id="KW-0342">GTP-binding</keyword>
<dbReference type="Proteomes" id="UP000008141">
    <property type="component" value="Unassembled WGS sequence"/>
</dbReference>
<evidence type="ECO:0000256" key="2">
    <source>
        <dbReference type="ARBA" id="ARBA00022741"/>
    </source>
</evidence>
<dbReference type="eggNOG" id="KOG2484">
    <property type="taxonomic scope" value="Eukaryota"/>
</dbReference>
<dbReference type="GO" id="GO:0005730">
    <property type="term" value="C:nucleolus"/>
    <property type="evidence" value="ECO:0007669"/>
    <property type="project" value="UniProtKB-SubCell"/>
</dbReference>
<dbReference type="Gene3D" id="3.40.50.300">
    <property type="entry name" value="P-loop containing nucleotide triphosphate hydrolases"/>
    <property type="match status" value="1"/>
</dbReference>
<evidence type="ECO:0000256" key="3">
    <source>
        <dbReference type="ARBA" id="ARBA00023054"/>
    </source>
</evidence>
<dbReference type="FunFam" id="3.40.50.300:FF:000571">
    <property type="entry name" value="Guanine nucleotide-binding protein-like NSN1"/>
    <property type="match status" value="1"/>
</dbReference>
<dbReference type="GO" id="GO:0051239">
    <property type="term" value="P:regulation of multicellular organismal process"/>
    <property type="evidence" value="ECO:0007669"/>
    <property type="project" value="UniProtKB-ARBA"/>
</dbReference>
<organism evidence="9">
    <name type="scientific">Chlorella variabilis</name>
    <name type="common">Green alga</name>
    <dbReference type="NCBI Taxonomy" id="554065"/>
    <lineage>
        <taxon>Eukaryota</taxon>
        <taxon>Viridiplantae</taxon>
        <taxon>Chlorophyta</taxon>
        <taxon>core chlorophytes</taxon>
        <taxon>Trebouxiophyceae</taxon>
        <taxon>Chlorellales</taxon>
        <taxon>Chlorellaceae</taxon>
        <taxon>Chlorella clade</taxon>
        <taxon>Chlorella</taxon>
    </lineage>
</organism>
<feature type="compositionally biased region" description="Basic and acidic residues" evidence="6">
    <location>
        <begin position="41"/>
        <end position="52"/>
    </location>
</feature>
<comment type="subcellular location">
    <subcellularLocation>
        <location evidence="1">Nucleus</location>
        <location evidence="1">Nucleolus</location>
    </subcellularLocation>
</comment>
<dbReference type="InParanoid" id="E1ZNJ6"/>
<dbReference type="Pfam" id="PF01926">
    <property type="entry name" value="MMR_HSR1"/>
    <property type="match status" value="1"/>
</dbReference>
<gene>
    <name evidence="8" type="ORF">CHLNCDRAFT_32463</name>
</gene>
<dbReference type="PANTHER" id="PTHR11089">
    <property type="entry name" value="GTP-BINDING PROTEIN-RELATED"/>
    <property type="match status" value="1"/>
</dbReference>
<reference evidence="8 9" key="1">
    <citation type="journal article" date="2010" name="Plant Cell">
        <title>The Chlorella variabilis NC64A genome reveals adaptation to photosymbiosis, coevolution with viruses, and cryptic sex.</title>
        <authorList>
            <person name="Blanc G."/>
            <person name="Duncan G."/>
            <person name="Agarkova I."/>
            <person name="Borodovsky M."/>
            <person name="Gurnon J."/>
            <person name="Kuo A."/>
            <person name="Lindquist E."/>
            <person name="Lucas S."/>
            <person name="Pangilinan J."/>
            <person name="Polle J."/>
            <person name="Salamov A."/>
            <person name="Terry A."/>
            <person name="Yamada T."/>
            <person name="Dunigan D.D."/>
            <person name="Grigoriev I.V."/>
            <person name="Claverie J.M."/>
            <person name="Van Etten J.L."/>
        </authorList>
    </citation>
    <scope>NUCLEOTIDE SEQUENCE [LARGE SCALE GENOMIC DNA]</scope>
    <source>
        <strain evidence="8 9">NC64A</strain>
    </source>
</reference>
<dbReference type="InterPro" id="IPR014813">
    <property type="entry name" value="Gnl3_N_dom"/>
</dbReference>
<feature type="domain" description="CP-type G" evidence="7">
    <location>
        <begin position="144"/>
        <end position="328"/>
    </location>
</feature>
<evidence type="ECO:0000256" key="1">
    <source>
        <dbReference type="ARBA" id="ARBA00004604"/>
    </source>
</evidence>
<keyword evidence="3" id="KW-0175">Coiled coil</keyword>
<evidence type="ECO:0000256" key="4">
    <source>
        <dbReference type="ARBA" id="ARBA00023134"/>
    </source>
</evidence>
<dbReference type="RefSeq" id="XP_005844719.1">
    <property type="nucleotide sequence ID" value="XM_005844657.1"/>
</dbReference>
<feature type="region of interest" description="Disordered" evidence="6">
    <location>
        <begin position="80"/>
        <end position="126"/>
    </location>
</feature>
<keyword evidence="9" id="KW-1185">Reference proteome</keyword>
<name>E1ZNJ6_CHLVA</name>
<dbReference type="InterPro" id="IPR027417">
    <property type="entry name" value="P-loop_NTPase"/>
</dbReference>
<dbReference type="InterPro" id="IPR050755">
    <property type="entry name" value="TRAFAC_YlqF/YawG_RiboMat"/>
</dbReference>
<dbReference type="OrthoDB" id="444945at2759"/>
<feature type="compositionally biased region" description="Acidic residues" evidence="6">
    <location>
        <begin position="489"/>
        <end position="513"/>
    </location>
</feature>
<feature type="compositionally biased region" description="Basic and acidic residues" evidence="6">
    <location>
        <begin position="116"/>
        <end position="125"/>
    </location>
</feature>
<evidence type="ECO:0000313" key="9">
    <source>
        <dbReference type="Proteomes" id="UP000008141"/>
    </source>
</evidence>
<accession>E1ZNJ6</accession>
<dbReference type="FunCoup" id="E1ZNJ6">
    <property type="interactions" value="1658"/>
</dbReference>
<dbReference type="Gene3D" id="1.10.1580.10">
    <property type="match status" value="1"/>
</dbReference>
<dbReference type="GeneID" id="17352025"/>
<dbReference type="PANTHER" id="PTHR11089:SF30">
    <property type="entry name" value="GUANINE NUCLEOTIDE-BINDING PROTEIN-LIKE 3 HOMOLOG"/>
    <property type="match status" value="1"/>
</dbReference>
<feature type="region of interest" description="Disordered" evidence="6">
    <location>
        <begin position="1"/>
        <end position="59"/>
    </location>
</feature>
<keyword evidence="5" id="KW-0539">Nucleus</keyword>
<dbReference type="CDD" id="cd04178">
    <property type="entry name" value="Nucleostemin_like"/>
    <property type="match status" value="1"/>
</dbReference>
<evidence type="ECO:0000256" key="5">
    <source>
        <dbReference type="ARBA" id="ARBA00023242"/>
    </source>
</evidence>
<feature type="compositionally biased region" description="Acidic residues" evidence="6">
    <location>
        <begin position="598"/>
        <end position="608"/>
    </location>
</feature>
<dbReference type="PRINTS" id="PR00326">
    <property type="entry name" value="GTP1OBG"/>
</dbReference>
<dbReference type="KEGG" id="cvr:CHLNCDRAFT_32463"/>